<dbReference type="AlphaFoldDB" id="A0AA40BPP3"/>
<comment type="caution">
    <text evidence="1">The sequence shown here is derived from an EMBL/GenBank/DDBJ whole genome shotgun (WGS) entry which is preliminary data.</text>
</comment>
<proteinExistence type="predicted"/>
<dbReference type="Proteomes" id="UP001172155">
    <property type="component" value="Unassembled WGS sequence"/>
</dbReference>
<accession>A0AA40BPP3</accession>
<sequence length="73" mass="8549">MMSVRCQACWRSFAAKLKRQEYVQSGKCSKKLKPGNERFMDPLHESEVEEPCGARTEDTWWKLFQLLIPGMEP</sequence>
<evidence type="ECO:0000313" key="1">
    <source>
        <dbReference type="EMBL" id="KAK0738150.1"/>
    </source>
</evidence>
<dbReference type="EMBL" id="JAUKUD010000007">
    <property type="protein sequence ID" value="KAK0738150.1"/>
    <property type="molecule type" value="Genomic_DNA"/>
</dbReference>
<evidence type="ECO:0000313" key="2">
    <source>
        <dbReference type="Proteomes" id="UP001172155"/>
    </source>
</evidence>
<reference evidence="1" key="1">
    <citation type="submission" date="2023-06" db="EMBL/GenBank/DDBJ databases">
        <title>Genome-scale phylogeny and comparative genomics of the fungal order Sordariales.</title>
        <authorList>
            <consortium name="Lawrence Berkeley National Laboratory"/>
            <person name="Hensen N."/>
            <person name="Bonometti L."/>
            <person name="Westerberg I."/>
            <person name="Brannstrom I.O."/>
            <person name="Guillou S."/>
            <person name="Cros-Aarteil S."/>
            <person name="Calhoun S."/>
            <person name="Haridas S."/>
            <person name="Kuo A."/>
            <person name="Mondo S."/>
            <person name="Pangilinan J."/>
            <person name="Riley R."/>
            <person name="LaButti K."/>
            <person name="Andreopoulos B."/>
            <person name="Lipzen A."/>
            <person name="Chen C."/>
            <person name="Yanf M."/>
            <person name="Daum C."/>
            <person name="Ng V."/>
            <person name="Clum A."/>
            <person name="Steindorff A."/>
            <person name="Ohm R."/>
            <person name="Martin F."/>
            <person name="Silar P."/>
            <person name="Natvig D."/>
            <person name="Lalanne C."/>
            <person name="Gautier V."/>
            <person name="Ament-velasquez S.L."/>
            <person name="Kruys A."/>
            <person name="Hutchinson M.I."/>
            <person name="Powell A.J."/>
            <person name="Barry K."/>
            <person name="Miller A.N."/>
            <person name="Grigoriev I.V."/>
            <person name="Debuchy R."/>
            <person name="Gladieux P."/>
            <person name="Thoren M.H."/>
            <person name="Johannesson H."/>
        </authorList>
    </citation>
    <scope>NUCLEOTIDE SEQUENCE</scope>
    <source>
        <strain evidence="1">SMH3187-1</strain>
    </source>
</reference>
<organism evidence="1 2">
    <name type="scientific">Schizothecium vesticola</name>
    <dbReference type="NCBI Taxonomy" id="314040"/>
    <lineage>
        <taxon>Eukaryota</taxon>
        <taxon>Fungi</taxon>
        <taxon>Dikarya</taxon>
        <taxon>Ascomycota</taxon>
        <taxon>Pezizomycotina</taxon>
        <taxon>Sordariomycetes</taxon>
        <taxon>Sordariomycetidae</taxon>
        <taxon>Sordariales</taxon>
        <taxon>Schizotheciaceae</taxon>
        <taxon>Schizothecium</taxon>
    </lineage>
</organism>
<name>A0AA40BPP3_9PEZI</name>
<protein>
    <submittedName>
        <fullName evidence="1">Uncharacterized protein</fullName>
    </submittedName>
</protein>
<gene>
    <name evidence="1" type="ORF">B0T18DRAFT_239901</name>
</gene>
<keyword evidence="2" id="KW-1185">Reference proteome</keyword>